<feature type="signal peptide" evidence="6">
    <location>
        <begin position="1"/>
        <end position="26"/>
    </location>
</feature>
<organism evidence="7 8">
    <name type="scientific">Pararhizobium antarcticum</name>
    <dbReference type="NCBI Taxonomy" id="1798805"/>
    <lineage>
        <taxon>Bacteria</taxon>
        <taxon>Pseudomonadati</taxon>
        <taxon>Pseudomonadota</taxon>
        <taxon>Alphaproteobacteria</taxon>
        <taxon>Hyphomicrobiales</taxon>
        <taxon>Rhizobiaceae</taxon>
        <taxon>Rhizobium/Agrobacterium group</taxon>
        <taxon>Pararhizobium</taxon>
    </lineage>
</organism>
<dbReference type="PANTHER" id="PTHR39083">
    <property type="entry name" value="CYCLIC DI-GMP-BINDING PROTEIN"/>
    <property type="match status" value="1"/>
</dbReference>
<dbReference type="Pfam" id="PF03170">
    <property type="entry name" value="BcsB"/>
    <property type="match status" value="2"/>
</dbReference>
<gene>
    <name evidence="7" type="ORF">AX760_13760</name>
</gene>
<dbReference type="InterPro" id="IPR018513">
    <property type="entry name" value="Cell_synthase_bac"/>
</dbReference>
<feature type="transmembrane region" description="Helical" evidence="6">
    <location>
        <begin position="758"/>
        <end position="777"/>
    </location>
</feature>
<keyword evidence="6" id="KW-0973">c-di-GMP</keyword>
<dbReference type="RefSeq" id="WP_071832287.1">
    <property type="nucleotide sequence ID" value="NZ_LSRP01000073.1"/>
</dbReference>
<evidence type="ECO:0000256" key="6">
    <source>
        <dbReference type="RuleBase" id="RU365021"/>
    </source>
</evidence>
<comment type="pathway">
    <text evidence="6">Glycan metabolism; bacterial cellulose biosynthesis.</text>
</comment>
<keyword evidence="5 6" id="KW-0472">Membrane</keyword>
<keyword evidence="3 6" id="KW-0812">Transmembrane</keyword>
<keyword evidence="2 6" id="KW-1003">Cell membrane</keyword>
<proteinExistence type="inferred from homology"/>
<keyword evidence="6" id="KW-0732">Signal</keyword>
<evidence type="ECO:0000313" key="8">
    <source>
        <dbReference type="Proteomes" id="UP000182661"/>
    </source>
</evidence>
<comment type="similarity">
    <text evidence="6">Belongs to the AcsB/BcsB family.</text>
</comment>
<dbReference type="GO" id="GO:0005886">
    <property type="term" value="C:plasma membrane"/>
    <property type="evidence" value="ECO:0007669"/>
    <property type="project" value="UniProtKB-SubCell"/>
</dbReference>
<evidence type="ECO:0000256" key="5">
    <source>
        <dbReference type="ARBA" id="ARBA00023136"/>
    </source>
</evidence>
<evidence type="ECO:0000256" key="3">
    <source>
        <dbReference type="ARBA" id="ARBA00022692"/>
    </source>
</evidence>
<evidence type="ECO:0000313" key="7">
    <source>
        <dbReference type="EMBL" id="OJF99043.1"/>
    </source>
</evidence>
<name>A0A657LZB4_9HYPH</name>
<feature type="chain" id="PRO_5025084582" description="Cyclic di-GMP-binding protein" evidence="6">
    <location>
        <begin position="27"/>
        <end position="789"/>
    </location>
</feature>
<dbReference type="GO" id="GO:0006011">
    <property type="term" value="P:UDP-alpha-D-glucose metabolic process"/>
    <property type="evidence" value="ECO:0007669"/>
    <property type="project" value="InterPro"/>
</dbReference>
<evidence type="ECO:0000256" key="1">
    <source>
        <dbReference type="ARBA" id="ARBA00004162"/>
    </source>
</evidence>
<dbReference type="Proteomes" id="UP000182661">
    <property type="component" value="Unassembled WGS sequence"/>
</dbReference>
<reference evidence="7 8" key="1">
    <citation type="submission" date="2016-02" db="EMBL/GenBank/DDBJ databases">
        <title>Genome sequencing of a beta-galactosidase producing bacteria Rhizobium sp. 59.</title>
        <authorList>
            <person name="Wang D."/>
            <person name="Kot W."/>
            <person name="Qin Y."/>
            <person name="Hansen L."/>
            <person name="Naqvi K."/>
            <person name="Rensing C."/>
        </authorList>
    </citation>
    <scope>NUCLEOTIDE SEQUENCE [LARGE SCALE GENOMIC DNA]</scope>
    <source>
        <strain evidence="7 8">59</strain>
    </source>
</reference>
<keyword evidence="6" id="KW-0135">Cellulose biosynthesis</keyword>
<keyword evidence="4 6" id="KW-1133">Transmembrane helix</keyword>
<keyword evidence="8" id="KW-1185">Reference proteome</keyword>
<dbReference type="Gene3D" id="2.60.120.260">
    <property type="entry name" value="Galactose-binding domain-like"/>
    <property type="match status" value="2"/>
</dbReference>
<evidence type="ECO:0000256" key="4">
    <source>
        <dbReference type="ARBA" id="ARBA00022989"/>
    </source>
</evidence>
<dbReference type="PANTHER" id="PTHR39083:SF1">
    <property type="entry name" value="CYCLIC DI-GMP-BINDING PROTEIN"/>
    <property type="match status" value="1"/>
</dbReference>
<dbReference type="UniPathway" id="UPA00694"/>
<protein>
    <recommendedName>
        <fullName evidence="6">Cyclic di-GMP-binding protein</fullName>
    </recommendedName>
    <alternativeName>
        <fullName evidence="6">Cellulose synthase regulatory subunit</fullName>
    </alternativeName>
</protein>
<dbReference type="AlphaFoldDB" id="A0A657LZB4"/>
<evidence type="ECO:0000256" key="2">
    <source>
        <dbReference type="ARBA" id="ARBA00022475"/>
    </source>
</evidence>
<dbReference type="EMBL" id="LSRP01000073">
    <property type="protein sequence ID" value="OJF99043.1"/>
    <property type="molecule type" value="Genomic_DNA"/>
</dbReference>
<comment type="caution">
    <text evidence="7">The sequence shown here is derived from an EMBL/GenBank/DDBJ whole genome shotgun (WGS) entry which is preliminary data.</text>
</comment>
<keyword evidence="6" id="KW-0997">Cell inner membrane</keyword>
<accession>A0A657LZB4</accession>
<sequence>MVKSLSVKTVGLSLAALMAQALPLSAQSLLEAAPVVTRAQPGASEAILSTRAAPAVPEEKKPGGLVPFEQSAPDYRLTGEDDVGRFTFNLSAEQVAKGGSLSLPYRNAVSVLPDTSVMDVAVNGRPAGTFRIASPNDFKPEQIKVAGALLKAGRNEVTLRARQFHRVDCSLEATYELWSELDPQTSGFIAAKSEGFNFFDDVLTVARNEAGVTDIRLILPQTATAEMLNDAAPVLQTLALFMNRDDLSVSVGDRPGTGPGIDLYVSTEKTRAQLGTTTVIVPYGLSVANAGEEGRAMVSLRGATRAEISSQLLAAIRGPLKESLDSGIFATGTGTIRADASSRYQLSDTGYETRVFSGRLSRTDFNMVMPADFYPADYDTIGLRLFAATSPGLKRTAQLLVRVNDKVVTSYPFRNTEGEQFDGKLIELPLRAFHPGENKVELLAELPTASDDACAPEARNDAKPRFILLKNTEITVPALARIGRLPDIAALAGNAYPYADGKPFDIFVERPDGQSVGAALTMLSRLAIAARNPLNASIRLSAATAVEGRNALVITTDKEFAEIGRAGKGEFPLDGFAEDGDATALDTDPLKTAAISSAALLQEASAGPGTDDAEALLDAFKKSTTQPDGLSWNSRIGSWFSMAGARFAQWLNYDDGANRTLALKPDQSLLTLSQIPSPEGSGTWTVLHARSPRDIALGVRRLVEPAVWSKLDGGSAEIQTASLAVNMLPAGTHFIAGMTDQSPANIRRLAAAWFSDNFQFYVLLIVASMGIFGVWLGRTVPRKGVRSDQ</sequence>
<comment type="function">
    <text evidence="6">Binds the cellulose synthase activator, bis-(3'-5') cyclic diguanylic acid (c-di-GMP).</text>
</comment>
<dbReference type="GO" id="GO:0030244">
    <property type="term" value="P:cellulose biosynthetic process"/>
    <property type="evidence" value="ECO:0007669"/>
    <property type="project" value="UniProtKB-KW"/>
</dbReference>
<comment type="subunit">
    <text evidence="6">Tightly associated with the cellulose synthase catalytic subunit.</text>
</comment>
<comment type="subcellular location">
    <subcellularLocation>
        <location evidence="6">Cell inner membrane</location>
    </subcellularLocation>
    <subcellularLocation>
        <location evidence="1">Cell membrane</location>
        <topology evidence="1">Single-pass membrane protein</topology>
    </subcellularLocation>
</comment>